<keyword evidence="3" id="KW-0677">Repeat</keyword>
<dbReference type="Gene3D" id="4.10.240.10">
    <property type="entry name" value="Zn(2)-C6 fungal-type DNA-binding domain"/>
    <property type="match status" value="1"/>
</dbReference>
<name>A0A0C3C706_OIDMZ</name>
<dbReference type="OrthoDB" id="654211at2759"/>
<dbReference type="PANTHER" id="PTHR40626:SF3">
    <property type="entry name" value="TRANSCRIPTION FACTOR WITH C2H2 AND ZN(2)-CYS(6) DNA BINDING DOMAIN (EUROFUNG)-RELATED"/>
    <property type="match status" value="1"/>
</dbReference>
<dbReference type="GO" id="GO:0006351">
    <property type="term" value="P:DNA-templated transcription"/>
    <property type="evidence" value="ECO:0007669"/>
    <property type="project" value="InterPro"/>
</dbReference>
<dbReference type="GO" id="GO:0008270">
    <property type="term" value="F:zinc ion binding"/>
    <property type="evidence" value="ECO:0007669"/>
    <property type="project" value="UniProtKB-KW"/>
</dbReference>
<dbReference type="PANTHER" id="PTHR40626">
    <property type="entry name" value="MIP31509P"/>
    <property type="match status" value="1"/>
</dbReference>
<keyword evidence="2" id="KW-0479">Metal-binding</keyword>
<dbReference type="Pfam" id="PF00172">
    <property type="entry name" value="Zn_clus"/>
    <property type="match status" value="1"/>
</dbReference>
<evidence type="ECO:0000259" key="7">
    <source>
        <dbReference type="PROSITE" id="PS50048"/>
    </source>
</evidence>
<dbReference type="EMBL" id="KN832889">
    <property type="protein sequence ID" value="KIM94663.1"/>
    <property type="molecule type" value="Genomic_DNA"/>
</dbReference>
<keyword evidence="9" id="KW-1185">Reference proteome</keyword>
<feature type="domain" description="Zn(2)-C6 fungal-type" evidence="7">
    <location>
        <begin position="13"/>
        <end position="42"/>
    </location>
</feature>
<reference evidence="9" key="2">
    <citation type="submission" date="2015-01" db="EMBL/GenBank/DDBJ databases">
        <title>Evolutionary Origins and Diversification of the Mycorrhizal Mutualists.</title>
        <authorList>
            <consortium name="DOE Joint Genome Institute"/>
            <consortium name="Mycorrhizal Genomics Consortium"/>
            <person name="Kohler A."/>
            <person name="Kuo A."/>
            <person name="Nagy L.G."/>
            <person name="Floudas D."/>
            <person name="Copeland A."/>
            <person name="Barry K.W."/>
            <person name="Cichocki N."/>
            <person name="Veneault-Fourrey C."/>
            <person name="LaButti K."/>
            <person name="Lindquist E.A."/>
            <person name="Lipzen A."/>
            <person name="Lundell T."/>
            <person name="Morin E."/>
            <person name="Murat C."/>
            <person name="Riley R."/>
            <person name="Ohm R."/>
            <person name="Sun H."/>
            <person name="Tunlid A."/>
            <person name="Henrissat B."/>
            <person name="Grigoriev I.V."/>
            <person name="Hibbett D.S."/>
            <person name="Martin F."/>
        </authorList>
    </citation>
    <scope>NUCLEOTIDE SEQUENCE [LARGE SCALE GENOMIC DNA]</scope>
    <source>
        <strain evidence="9">Zn</strain>
    </source>
</reference>
<keyword evidence="6" id="KW-0539">Nucleus</keyword>
<dbReference type="STRING" id="913774.A0A0C3C706"/>
<dbReference type="CDD" id="cd12148">
    <property type="entry name" value="fungal_TF_MHR"/>
    <property type="match status" value="1"/>
</dbReference>
<evidence type="ECO:0000256" key="3">
    <source>
        <dbReference type="ARBA" id="ARBA00022737"/>
    </source>
</evidence>
<keyword evidence="4" id="KW-0863">Zinc-finger</keyword>
<dbReference type="InParanoid" id="A0A0C3C706"/>
<dbReference type="GO" id="GO:0005634">
    <property type="term" value="C:nucleus"/>
    <property type="evidence" value="ECO:0007669"/>
    <property type="project" value="UniProtKB-SubCell"/>
</dbReference>
<comment type="subcellular location">
    <subcellularLocation>
        <location evidence="1">Nucleus</location>
    </subcellularLocation>
</comment>
<dbReference type="InterPro" id="IPR036864">
    <property type="entry name" value="Zn2-C6_fun-type_DNA-bd_sf"/>
</dbReference>
<dbReference type="GO" id="GO:0000981">
    <property type="term" value="F:DNA-binding transcription factor activity, RNA polymerase II-specific"/>
    <property type="evidence" value="ECO:0007669"/>
    <property type="project" value="InterPro"/>
</dbReference>
<dbReference type="GO" id="GO:0000785">
    <property type="term" value="C:chromatin"/>
    <property type="evidence" value="ECO:0007669"/>
    <property type="project" value="TreeGrafter"/>
</dbReference>
<protein>
    <recommendedName>
        <fullName evidence="7">Zn(2)-C6 fungal-type domain-containing protein</fullName>
    </recommendedName>
</protein>
<keyword evidence="5" id="KW-0862">Zinc</keyword>
<reference evidence="8 9" key="1">
    <citation type="submission" date="2014-04" db="EMBL/GenBank/DDBJ databases">
        <authorList>
            <consortium name="DOE Joint Genome Institute"/>
            <person name="Kuo A."/>
            <person name="Martino E."/>
            <person name="Perotto S."/>
            <person name="Kohler A."/>
            <person name="Nagy L.G."/>
            <person name="Floudas D."/>
            <person name="Copeland A."/>
            <person name="Barry K.W."/>
            <person name="Cichocki N."/>
            <person name="Veneault-Fourrey C."/>
            <person name="LaButti K."/>
            <person name="Lindquist E.A."/>
            <person name="Lipzen A."/>
            <person name="Lundell T."/>
            <person name="Morin E."/>
            <person name="Murat C."/>
            <person name="Sun H."/>
            <person name="Tunlid A."/>
            <person name="Henrissat B."/>
            <person name="Grigoriev I.V."/>
            <person name="Hibbett D.S."/>
            <person name="Martin F."/>
            <person name="Nordberg H.P."/>
            <person name="Cantor M.N."/>
            <person name="Hua S.X."/>
        </authorList>
    </citation>
    <scope>NUCLEOTIDE SEQUENCE [LARGE SCALE GENOMIC DNA]</scope>
    <source>
        <strain evidence="8 9">Zn</strain>
    </source>
</reference>
<accession>A0A0C3C706</accession>
<evidence type="ECO:0000313" key="8">
    <source>
        <dbReference type="EMBL" id="KIM94663.1"/>
    </source>
</evidence>
<dbReference type="InterPro" id="IPR001138">
    <property type="entry name" value="Zn2Cys6_DnaBD"/>
</dbReference>
<dbReference type="InterPro" id="IPR007219">
    <property type="entry name" value="XnlR_reg_dom"/>
</dbReference>
<dbReference type="Pfam" id="PF04082">
    <property type="entry name" value="Fungal_trans"/>
    <property type="match status" value="1"/>
</dbReference>
<dbReference type="SUPFAM" id="SSF57701">
    <property type="entry name" value="Zn2/Cys6 DNA-binding domain"/>
    <property type="match status" value="1"/>
</dbReference>
<dbReference type="AlphaFoldDB" id="A0A0C3C706"/>
<dbReference type="GO" id="GO:0000978">
    <property type="term" value="F:RNA polymerase II cis-regulatory region sequence-specific DNA binding"/>
    <property type="evidence" value="ECO:0007669"/>
    <property type="project" value="InterPro"/>
</dbReference>
<organism evidence="8 9">
    <name type="scientific">Oidiodendron maius (strain Zn)</name>
    <dbReference type="NCBI Taxonomy" id="913774"/>
    <lineage>
        <taxon>Eukaryota</taxon>
        <taxon>Fungi</taxon>
        <taxon>Dikarya</taxon>
        <taxon>Ascomycota</taxon>
        <taxon>Pezizomycotina</taxon>
        <taxon>Leotiomycetes</taxon>
        <taxon>Leotiomycetes incertae sedis</taxon>
        <taxon>Myxotrichaceae</taxon>
        <taxon>Oidiodendron</taxon>
    </lineage>
</organism>
<dbReference type="Proteomes" id="UP000054321">
    <property type="component" value="Unassembled WGS sequence"/>
</dbReference>
<dbReference type="InterPro" id="IPR051059">
    <property type="entry name" value="VerF-like"/>
</dbReference>
<evidence type="ECO:0000256" key="2">
    <source>
        <dbReference type="ARBA" id="ARBA00022723"/>
    </source>
</evidence>
<dbReference type="SMART" id="SM00066">
    <property type="entry name" value="GAL4"/>
    <property type="match status" value="1"/>
</dbReference>
<dbReference type="CDD" id="cd00067">
    <property type="entry name" value="GAL4"/>
    <property type="match status" value="1"/>
</dbReference>
<dbReference type="PROSITE" id="PS00463">
    <property type="entry name" value="ZN2_CY6_FUNGAL_1"/>
    <property type="match status" value="1"/>
</dbReference>
<evidence type="ECO:0000256" key="5">
    <source>
        <dbReference type="ARBA" id="ARBA00022833"/>
    </source>
</evidence>
<evidence type="ECO:0000256" key="6">
    <source>
        <dbReference type="ARBA" id="ARBA00023242"/>
    </source>
</evidence>
<proteinExistence type="predicted"/>
<evidence type="ECO:0000313" key="9">
    <source>
        <dbReference type="Proteomes" id="UP000054321"/>
    </source>
</evidence>
<dbReference type="PROSITE" id="PS50048">
    <property type="entry name" value="ZN2_CY6_FUNGAL_2"/>
    <property type="match status" value="1"/>
</dbReference>
<sequence>MPSIGCPGKKVRACDQCAGTKKACDSGRPCSRCVVKRRECTYERLPFREDLGQDSSDLGFEIVGGAEDTPFESADHFATLEFSEWASSRHLFPGPNGSPNTLASWDLIPHFNYEDHVNYEVPTREPLRFLLNVVKDGGLNSVFNFDRSWRYGESHGDDGCAGGDTLHQESHSIADTWISPTSGTKWQPQGSRSLPLNQCSDDFGFTHMAQWLADPLFSQSKGIWELLRATRSRNSRSPPEESSAEDGQLLEFFGPAKLRTFLDLFWAGWYPHCPIVHKPTFDVLKAPCALVASMAMIGACMSLGEDRARAHNLLDTLEAAVFEHALFQDEFLDVENYELLLQILQAGHFVCVLQNWEGNDKGKKRARQQRFTSLVAAARLIGLSRARHSWNKYLAYAGSFNWQEFYTTESIIRTFTYIFLVDSAFVIFNKSPPRMIIEEMDIDLPNSDSAFQALTPEACFAILNCSKQYEAQPSSKLLLREAVQNLTQPSFTLETWRLYAQMDTLSLFTILSAFHSIVFQISSTIRCIPVALSPLRTALDRWKSIWDSRRYEPSLDPAMEAWQGQGFSKNAHEFWHLAIASLDAVQGSSKKTSGISTGGRSDTTKSLCLDDSSMRLVMDLMLGVNLND</sequence>
<dbReference type="HOGENOM" id="CLU_012538_0_1_1"/>
<evidence type="ECO:0000256" key="1">
    <source>
        <dbReference type="ARBA" id="ARBA00004123"/>
    </source>
</evidence>
<evidence type="ECO:0000256" key="4">
    <source>
        <dbReference type="ARBA" id="ARBA00022771"/>
    </source>
</evidence>
<gene>
    <name evidence="8" type="ORF">OIDMADRAFT_149326</name>
</gene>